<accession>A0A6A4N7C8</accession>
<keyword evidence="2" id="KW-1185">Reference proteome</keyword>
<comment type="caution">
    <text evidence="1">The sequence shown here is derived from an EMBL/GenBank/DDBJ whole genome shotgun (WGS) entry which is preliminary data.</text>
</comment>
<evidence type="ECO:0000313" key="1">
    <source>
        <dbReference type="EMBL" id="KAE9586022.1"/>
    </source>
</evidence>
<evidence type="ECO:0000313" key="2">
    <source>
        <dbReference type="Proteomes" id="UP000447434"/>
    </source>
</evidence>
<dbReference type="EMBL" id="WOCE01000024">
    <property type="protein sequence ID" value="KAE9586022.1"/>
    <property type="molecule type" value="Genomic_DNA"/>
</dbReference>
<name>A0A6A4N7C8_LUPAL</name>
<gene>
    <name evidence="1" type="ORF">Lalb_Chr24g0397511</name>
</gene>
<dbReference type="AlphaFoldDB" id="A0A6A4N7C8"/>
<dbReference type="OrthoDB" id="1432931at2759"/>
<organism evidence="1 2">
    <name type="scientific">Lupinus albus</name>
    <name type="common">White lupine</name>
    <name type="synonym">Lupinus termis</name>
    <dbReference type="NCBI Taxonomy" id="3870"/>
    <lineage>
        <taxon>Eukaryota</taxon>
        <taxon>Viridiplantae</taxon>
        <taxon>Streptophyta</taxon>
        <taxon>Embryophyta</taxon>
        <taxon>Tracheophyta</taxon>
        <taxon>Spermatophyta</taxon>
        <taxon>Magnoliopsida</taxon>
        <taxon>eudicotyledons</taxon>
        <taxon>Gunneridae</taxon>
        <taxon>Pentapetalae</taxon>
        <taxon>rosids</taxon>
        <taxon>fabids</taxon>
        <taxon>Fabales</taxon>
        <taxon>Fabaceae</taxon>
        <taxon>Papilionoideae</taxon>
        <taxon>50 kb inversion clade</taxon>
        <taxon>genistoids sensu lato</taxon>
        <taxon>core genistoids</taxon>
        <taxon>Genisteae</taxon>
        <taxon>Lupinus</taxon>
    </lineage>
</organism>
<protein>
    <submittedName>
        <fullName evidence="1">Uncharacterized protein</fullName>
    </submittedName>
</protein>
<sequence length="99" mass="11043">MEEGEECNFTPNNVMSSEVVASEAETTSLDVPAKKLARQLDFTASQSQPQLQSLMPQPVVVMPVLRPLPHPSVRVGDCHDRILNEDTSLSMQKLEFLNY</sequence>
<proteinExistence type="predicted"/>
<reference evidence="2" key="1">
    <citation type="journal article" date="2020" name="Nat. Commun.">
        <title>Genome sequence of the cluster root forming white lupin.</title>
        <authorList>
            <person name="Hufnagel B."/>
            <person name="Marques A."/>
            <person name="Soriano A."/>
            <person name="Marques L."/>
            <person name="Divol F."/>
            <person name="Doumas P."/>
            <person name="Sallet E."/>
            <person name="Mancinotti D."/>
            <person name="Carrere S."/>
            <person name="Marande W."/>
            <person name="Arribat S."/>
            <person name="Keller J."/>
            <person name="Huneau C."/>
            <person name="Blein T."/>
            <person name="Aime D."/>
            <person name="Laguerre M."/>
            <person name="Taylor J."/>
            <person name="Schubert V."/>
            <person name="Nelson M."/>
            <person name="Geu-Flores F."/>
            <person name="Crespi M."/>
            <person name="Gallardo-Guerrero K."/>
            <person name="Delaux P.-M."/>
            <person name="Salse J."/>
            <person name="Berges H."/>
            <person name="Guyot R."/>
            <person name="Gouzy J."/>
            <person name="Peret B."/>
        </authorList>
    </citation>
    <scope>NUCLEOTIDE SEQUENCE [LARGE SCALE GENOMIC DNA]</scope>
    <source>
        <strain evidence="2">cv. Amiga</strain>
    </source>
</reference>
<dbReference type="Proteomes" id="UP000447434">
    <property type="component" value="Chromosome 24"/>
</dbReference>